<proteinExistence type="predicted"/>
<accession>A0A0J9XX92</accession>
<reference evidence="1" key="2">
    <citation type="submission" date="2012-12" db="EMBL/GenBank/DDBJ databases">
        <authorList>
            <person name="Gao Y.W."/>
            <person name="Fan S.T."/>
            <person name="Sun H.T."/>
            <person name="Wang Z."/>
            <person name="Gao X.L."/>
            <person name="Li Y.G."/>
            <person name="Wang T.C."/>
            <person name="Zhang K."/>
            <person name="Xu W.W."/>
            <person name="Yu Z.J."/>
            <person name="Xia X.Z."/>
        </authorList>
    </citation>
    <scope>NUCLEOTIDE SEQUENCE</scope>
    <source>
        <strain evidence="1">FR3</strain>
    </source>
</reference>
<gene>
    <name evidence="1" type="primary">Bm518</name>
    <name evidence="1" type="ORF">BM_Bm518</name>
</gene>
<name>A0A0J9XX92_BRUMA</name>
<protein>
    <submittedName>
        <fullName evidence="1">Bm518</fullName>
    </submittedName>
</protein>
<dbReference type="EMBL" id="LN856974">
    <property type="protein sequence ID" value="CDP97151.1"/>
    <property type="molecule type" value="Genomic_DNA"/>
</dbReference>
<evidence type="ECO:0000313" key="1">
    <source>
        <dbReference type="EMBL" id="CDP97151.1"/>
    </source>
</evidence>
<sequence length="58" mass="6599">MMCVCVCVCVCQCMYTIWPHMQATDQSDQSVLHFCTPVNCSPAMYVCMCVCVCVYVRM</sequence>
<dbReference type="AlphaFoldDB" id="A0A0J9XX92"/>
<reference evidence="1" key="1">
    <citation type="journal article" date="2007" name="Science">
        <title>Draft genome of the filarial nematode parasite Brugia malayi.</title>
        <authorList>
            <person name="Ghedin E."/>
            <person name="Wang S."/>
            <person name="Spiro D."/>
            <person name="Caler E."/>
            <person name="Zhao Q."/>
            <person name="Crabtree J."/>
            <person name="Allen J.E."/>
            <person name="Delcher A.L."/>
            <person name="Guiliano D.B."/>
            <person name="Miranda-Saavedra D."/>
            <person name="Angiuoli S.V."/>
            <person name="Creasy T."/>
            <person name="Amedeo P."/>
            <person name="Haas B."/>
            <person name="El-Sayed N.M."/>
            <person name="Wortman J.R."/>
            <person name="Feldblyum T."/>
            <person name="Tallon L."/>
            <person name="Schatz M."/>
            <person name="Shumway M."/>
            <person name="Koo H."/>
            <person name="Salzberg S.L."/>
            <person name="Schobel S."/>
            <person name="Pertea M."/>
            <person name="Pop M."/>
            <person name="White O."/>
            <person name="Barton G.J."/>
            <person name="Carlow C.K."/>
            <person name="Crawford M.J."/>
            <person name="Daub J."/>
            <person name="Dimmic M.W."/>
            <person name="Estes C.F."/>
            <person name="Foster J.M."/>
            <person name="Ganatra M."/>
            <person name="Gregory W.F."/>
            <person name="Johnson N.M."/>
            <person name="Jin J."/>
            <person name="Komuniecki R."/>
            <person name="Korf I."/>
            <person name="Kumar S."/>
            <person name="Laney S."/>
            <person name="Li B.W."/>
            <person name="Li W."/>
            <person name="Lindblom T.H."/>
            <person name="Lustigman S."/>
            <person name="Ma D."/>
            <person name="Maina C.V."/>
            <person name="Martin D.M."/>
            <person name="McCarter J.P."/>
            <person name="McReynolds L."/>
            <person name="Mitreva M."/>
            <person name="Nutman T.B."/>
            <person name="Parkinson J."/>
            <person name="Peregrin-Alvarez J.M."/>
            <person name="Poole C."/>
            <person name="Ren Q."/>
            <person name="Saunders L."/>
            <person name="Sluder A.E."/>
            <person name="Smith K."/>
            <person name="Stanke M."/>
            <person name="Unnasch T.R."/>
            <person name="Ware J."/>
            <person name="Wei A.D."/>
            <person name="Weil G."/>
            <person name="Williams D.J."/>
            <person name="Zhang Y."/>
            <person name="Williams S.A."/>
            <person name="Fraser-Liggett C."/>
            <person name="Slatko B."/>
            <person name="Blaxter M.L."/>
            <person name="Scott A.L."/>
        </authorList>
    </citation>
    <scope>NUCLEOTIDE SEQUENCE</scope>
    <source>
        <strain evidence="1">FR3</strain>
    </source>
</reference>
<organism evidence="1">
    <name type="scientific">Brugia malayi</name>
    <name type="common">Filarial nematode worm</name>
    <dbReference type="NCBI Taxonomy" id="6279"/>
    <lineage>
        <taxon>Eukaryota</taxon>
        <taxon>Metazoa</taxon>
        <taxon>Ecdysozoa</taxon>
        <taxon>Nematoda</taxon>
        <taxon>Chromadorea</taxon>
        <taxon>Rhabditida</taxon>
        <taxon>Spirurina</taxon>
        <taxon>Spiruromorpha</taxon>
        <taxon>Filarioidea</taxon>
        <taxon>Onchocercidae</taxon>
        <taxon>Brugia</taxon>
    </lineage>
</organism>